<organism evidence="1 4">
    <name type="scientific">Plasmodium ovale wallikeri</name>
    <dbReference type="NCBI Taxonomy" id="864142"/>
    <lineage>
        <taxon>Eukaryota</taxon>
        <taxon>Sar</taxon>
        <taxon>Alveolata</taxon>
        <taxon>Apicomplexa</taxon>
        <taxon>Aconoidasida</taxon>
        <taxon>Haemosporida</taxon>
        <taxon>Plasmodiidae</taxon>
        <taxon>Plasmodium</taxon>
        <taxon>Plasmodium (Plasmodium)</taxon>
    </lineage>
</organism>
<evidence type="ECO:0000313" key="3">
    <source>
        <dbReference type="Proteomes" id="UP000078550"/>
    </source>
</evidence>
<name>A0A1A8YGL3_PLAOA</name>
<dbReference type="AlphaFoldDB" id="A0A1A8YGL3"/>
<evidence type="ECO:0000313" key="1">
    <source>
        <dbReference type="EMBL" id="SBT30689.1"/>
    </source>
</evidence>
<reference evidence="3 4" key="2">
    <citation type="submission" date="2016-05" db="EMBL/GenBank/DDBJ databases">
        <authorList>
            <person name="Naeem Raeece"/>
        </authorList>
    </citation>
    <scope>NUCLEOTIDE SEQUENCE [LARGE SCALE GENOMIC DNA]</scope>
</reference>
<proteinExistence type="predicted"/>
<sequence>MEYGHIKAQSRNVHACTDACADEKGEVRGQTWQSYAPISAKHSSYKRSSQGALENGKSLKTEKLQIKHMYYELQNGNDNSVRSPICKMSIQNAQEIFKIILCKLKAKWEEA</sequence>
<gene>
    <name evidence="1" type="ORF">POVWA1_003370</name>
    <name evidence="2" type="ORF">POVWA2_003530</name>
</gene>
<accession>A0A1A8YGL3</accession>
<dbReference type="EMBL" id="FLRE01000015">
    <property type="protein sequence ID" value="SBT31328.1"/>
    <property type="molecule type" value="Genomic_DNA"/>
</dbReference>
<keyword evidence="4" id="KW-1185">Reference proteome</keyword>
<dbReference type="Proteomes" id="UP000078550">
    <property type="component" value="Unassembled WGS sequence"/>
</dbReference>
<evidence type="ECO:0000313" key="4">
    <source>
        <dbReference type="Proteomes" id="UP000078555"/>
    </source>
</evidence>
<reference evidence="1" key="1">
    <citation type="submission" date="2016-05" db="EMBL/GenBank/DDBJ databases">
        <authorList>
            <person name="Lavstsen T."/>
            <person name="Jespersen J.S."/>
        </authorList>
    </citation>
    <scope>NUCLEOTIDE SEQUENCE [LARGE SCALE GENOMIC DNA]</scope>
</reference>
<dbReference type="Proteomes" id="UP000078555">
    <property type="component" value="Unassembled WGS sequence"/>
</dbReference>
<evidence type="ECO:0000313" key="2">
    <source>
        <dbReference type="EMBL" id="SBT31328.1"/>
    </source>
</evidence>
<dbReference type="EMBL" id="FLRD01000008">
    <property type="protein sequence ID" value="SBT30689.1"/>
    <property type="molecule type" value="Genomic_DNA"/>
</dbReference>
<protein>
    <submittedName>
        <fullName evidence="1">Uncharacterized protein</fullName>
    </submittedName>
</protein>